<evidence type="ECO:0000313" key="1">
    <source>
        <dbReference type="EMBL" id="AHC14354.1"/>
    </source>
</evidence>
<proteinExistence type="predicted"/>
<dbReference type="EMBL" id="CP006939">
    <property type="protein sequence ID" value="AHC14354.1"/>
    <property type="molecule type" value="Genomic_DNA"/>
</dbReference>
<dbReference type="STRING" id="1307761.L21SP2_0934"/>
<sequence>MNAVKRKLPPIYLLPHREAADRLKRCSIRQIRHRISVSFLPRRDRDEISGCSIFARITPRSTPFRQSEPP</sequence>
<evidence type="ECO:0000313" key="2">
    <source>
        <dbReference type="Proteomes" id="UP000018680"/>
    </source>
</evidence>
<accession>V5WFL4</accession>
<dbReference type="AlphaFoldDB" id="V5WFL4"/>
<name>V5WFL4_9SPIO</name>
<dbReference type="HOGENOM" id="CLU_2755533_0_0_12"/>
<protein>
    <submittedName>
        <fullName evidence="1">Uncharacterized protein</fullName>
    </submittedName>
</protein>
<dbReference type="Proteomes" id="UP000018680">
    <property type="component" value="Chromosome"/>
</dbReference>
<reference evidence="1 2" key="1">
    <citation type="journal article" date="2015" name="Stand. Genomic Sci.">
        <title>Complete genome sequence and description of Salinispira pacifica gen. nov., sp. nov., a novel spirochaete isolated form a hypersaline microbial mat.</title>
        <authorList>
            <person name="Ben Hania W."/>
            <person name="Joseph M."/>
            <person name="Schumann P."/>
            <person name="Bunk B."/>
            <person name="Fiebig A."/>
            <person name="Sproer C."/>
            <person name="Klenk H.P."/>
            <person name="Fardeau M.L."/>
            <person name="Spring S."/>
        </authorList>
    </citation>
    <scope>NUCLEOTIDE SEQUENCE [LARGE SCALE GENOMIC DNA]</scope>
    <source>
        <strain evidence="1 2">L21-RPul-D2</strain>
    </source>
</reference>
<organism evidence="1 2">
    <name type="scientific">Salinispira pacifica</name>
    <dbReference type="NCBI Taxonomy" id="1307761"/>
    <lineage>
        <taxon>Bacteria</taxon>
        <taxon>Pseudomonadati</taxon>
        <taxon>Spirochaetota</taxon>
        <taxon>Spirochaetia</taxon>
        <taxon>Spirochaetales</taxon>
        <taxon>Spirochaetaceae</taxon>
        <taxon>Salinispira</taxon>
    </lineage>
</organism>
<gene>
    <name evidence="1" type="ORF">L21SP2_0934</name>
</gene>
<keyword evidence="2" id="KW-1185">Reference proteome</keyword>
<dbReference type="KEGG" id="slr:L21SP2_0934"/>